<keyword evidence="3" id="KW-1185">Reference proteome</keyword>
<dbReference type="Proteomes" id="UP001307889">
    <property type="component" value="Chromosome 9"/>
</dbReference>
<feature type="region of interest" description="Disordered" evidence="1">
    <location>
        <begin position="173"/>
        <end position="207"/>
    </location>
</feature>
<organism evidence="2 3">
    <name type="scientific">Nesidiocoris tenuis</name>
    <dbReference type="NCBI Taxonomy" id="355587"/>
    <lineage>
        <taxon>Eukaryota</taxon>
        <taxon>Metazoa</taxon>
        <taxon>Ecdysozoa</taxon>
        <taxon>Arthropoda</taxon>
        <taxon>Hexapoda</taxon>
        <taxon>Insecta</taxon>
        <taxon>Pterygota</taxon>
        <taxon>Neoptera</taxon>
        <taxon>Paraneoptera</taxon>
        <taxon>Hemiptera</taxon>
        <taxon>Heteroptera</taxon>
        <taxon>Panheteroptera</taxon>
        <taxon>Cimicomorpha</taxon>
        <taxon>Miridae</taxon>
        <taxon>Dicyphina</taxon>
        <taxon>Nesidiocoris</taxon>
    </lineage>
</organism>
<evidence type="ECO:0000313" key="2">
    <source>
        <dbReference type="EMBL" id="BES98363.1"/>
    </source>
</evidence>
<dbReference type="EMBL" id="AP028917">
    <property type="protein sequence ID" value="BES98363.1"/>
    <property type="molecule type" value="Genomic_DNA"/>
</dbReference>
<evidence type="ECO:0000313" key="3">
    <source>
        <dbReference type="Proteomes" id="UP001307889"/>
    </source>
</evidence>
<reference evidence="2 3" key="1">
    <citation type="submission" date="2023-09" db="EMBL/GenBank/DDBJ databases">
        <title>Nesidiocoris tenuis whole genome shotgun sequence.</title>
        <authorList>
            <person name="Shibata T."/>
            <person name="Shimoda M."/>
            <person name="Kobayashi T."/>
            <person name="Uehara T."/>
        </authorList>
    </citation>
    <scope>NUCLEOTIDE SEQUENCE [LARGE SCALE GENOMIC DNA]</scope>
    <source>
        <strain evidence="2 3">Japan</strain>
    </source>
</reference>
<proteinExistence type="predicted"/>
<protein>
    <submittedName>
        <fullName evidence="2">Uncharacterized protein</fullName>
    </submittedName>
</protein>
<gene>
    <name evidence="2" type="ORF">NTJ_11178</name>
</gene>
<accession>A0ABN7B290</accession>
<evidence type="ECO:0000256" key="1">
    <source>
        <dbReference type="SAM" id="MobiDB-lite"/>
    </source>
</evidence>
<sequence>MESSCPYLENVNSAGRTECGKWCKTHKNSTHEAIHRIDDSFIGHYKCRKWLEENVLVNDVEDQTFQPTTSVRCDFCRIPVSQTTGSNNRFRNRISRIFGKFKMNGIFNEVPEFTKLSRGDGCLKASIADDLTLASSFAGTYGGSLGNFEDDLTGPAEEFVDDSLSDIPEVKPSLKRFFPDEEPQFVPETRKPNRKSKNSKSSNASKI</sequence>
<name>A0ABN7B290_9HEMI</name>